<evidence type="ECO:0000313" key="11">
    <source>
        <dbReference type="Proteomes" id="UP000176786"/>
    </source>
</evidence>
<dbReference type="AlphaFoldDB" id="A0A1F5P863"/>
<evidence type="ECO:0000256" key="7">
    <source>
        <dbReference type="HAMAP-Rule" id="MF_00227"/>
    </source>
</evidence>
<dbReference type="GO" id="GO:0001682">
    <property type="term" value="P:tRNA 5'-leader removal"/>
    <property type="evidence" value="ECO:0007669"/>
    <property type="project" value="UniProtKB-UniRule"/>
</dbReference>
<evidence type="ECO:0000256" key="3">
    <source>
        <dbReference type="ARBA" id="ARBA00022722"/>
    </source>
</evidence>
<gene>
    <name evidence="7" type="primary">rnpA</name>
    <name evidence="10" type="ORF">A3J48_02705</name>
</gene>
<dbReference type="PROSITE" id="PS00648">
    <property type="entry name" value="RIBONUCLEASE_P"/>
    <property type="match status" value="1"/>
</dbReference>
<evidence type="ECO:0000256" key="9">
    <source>
        <dbReference type="SAM" id="Phobius"/>
    </source>
</evidence>
<dbReference type="InterPro" id="IPR014721">
    <property type="entry name" value="Ribsml_uS5_D2-typ_fold_subgr"/>
</dbReference>
<dbReference type="NCBIfam" id="TIGR00188">
    <property type="entry name" value="rnpA"/>
    <property type="match status" value="1"/>
</dbReference>
<keyword evidence="5 7" id="KW-0378">Hydrolase</keyword>
<comment type="catalytic activity">
    <reaction evidence="7">
        <text>Endonucleolytic cleavage of RNA, removing 5'-extranucleotides from tRNA precursor.</text>
        <dbReference type="EC" id="3.1.26.5"/>
    </reaction>
</comment>
<keyword evidence="9" id="KW-0812">Transmembrane</keyword>
<evidence type="ECO:0000256" key="4">
    <source>
        <dbReference type="ARBA" id="ARBA00022759"/>
    </source>
</evidence>
<dbReference type="GO" id="GO:0004526">
    <property type="term" value="F:ribonuclease P activity"/>
    <property type="evidence" value="ECO:0007669"/>
    <property type="project" value="UniProtKB-UniRule"/>
</dbReference>
<feature type="transmembrane region" description="Helical" evidence="9">
    <location>
        <begin position="67"/>
        <end position="86"/>
    </location>
</feature>
<comment type="subunit">
    <text evidence="7">Consists of a catalytic RNA component (M1 or rnpB) and a protein subunit.</text>
</comment>
<evidence type="ECO:0000256" key="1">
    <source>
        <dbReference type="ARBA" id="ARBA00002663"/>
    </source>
</evidence>
<evidence type="ECO:0000256" key="5">
    <source>
        <dbReference type="ARBA" id="ARBA00022801"/>
    </source>
</evidence>
<name>A0A1F5P863_9BACT</name>
<dbReference type="InterPro" id="IPR000100">
    <property type="entry name" value="RNase_P"/>
</dbReference>
<dbReference type="HAMAP" id="MF_00227">
    <property type="entry name" value="RNase_P"/>
    <property type="match status" value="1"/>
</dbReference>
<dbReference type="InterPro" id="IPR020568">
    <property type="entry name" value="Ribosomal_Su5_D2-typ_SF"/>
</dbReference>
<protein>
    <recommendedName>
        <fullName evidence="7 8">Ribonuclease P protein component</fullName>
        <shortName evidence="7">RNase P protein</shortName>
        <shortName evidence="7">RNaseP protein</shortName>
        <ecNumber evidence="7 8">3.1.26.5</ecNumber>
    </recommendedName>
    <alternativeName>
        <fullName evidence="7">Protein C5</fullName>
    </alternativeName>
</protein>
<dbReference type="EC" id="3.1.26.5" evidence="7 8"/>
<evidence type="ECO:0000313" key="10">
    <source>
        <dbReference type="EMBL" id="OGE86126.1"/>
    </source>
</evidence>
<dbReference type="PANTHER" id="PTHR33992:SF1">
    <property type="entry name" value="RIBONUCLEASE P PROTEIN COMPONENT"/>
    <property type="match status" value="1"/>
</dbReference>
<dbReference type="Proteomes" id="UP000176786">
    <property type="component" value="Unassembled WGS sequence"/>
</dbReference>
<dbReference type="SUPFAM" id="SSF54211">
    <property type="entry name" value="Ribosomal protein S5 domain 2-like"/>
    <property type="match status" value="1"/>
</dbReference>
<keyword evidence="4 7" id="KW-0255">Endonuclease</keyword>
<evidence type="ECO:0000256" key="2">
    <source>
        <dbReference type="ARBA" id="ARBA00022694"/>
    </source>
</evidence>
<keyword evidence="9" id="KW-1133">Transmembrane helix</keyword>
<dbReference type="Pfam" id="PF00825">
    <property type="entry name" value="Ribonuclease_P"/>
    <property type="match status" value="1"/>
</dbReference>
<comment type="function">
    <text evidence="1 7">RNaseP catalyzes the removal of the 5'-leader sequence from pre-tRNA to produce the mature 5'-terminus. It can also cleave other RNA substrates such as 4.5S RNA. The protein component plays an auxiliary but essential role in vivo by binding to the 5'-leader sequence and broadening the substrate specificity of the ribozyme.</text>
</comment>
<comment type="caution">
    <text evidence="10">The sequence shown here is derived from an EMBL/GenBank/DDBJ whole genome shotgun (WGS) entry which is preliminary data.</text>
</comment>
<dbReference type="EMBL" id="MFES01000010">
    <property type="protein sequence ID" value="OGE86126.1"/>
    <property type="molecule type" value="Genomic_DNA"/>
</dbReference>
<accession>A0A1F5P863</accession>
<dbReference type="Gene3D" id="3.30.230.10">
    <property type="match status" value="1"/>
</dbReference>
<keyword evidence="9" id="KW-0472">Membrane</keyword>
<keyword evidence="6 7" id="KW-0694">RNA-binding</keyword>
<dbReference type="GO" id="GO:0030677">
    <property type="term" value="C:ribonuclease P complex"/>
    <property type="evidence" value="ECO:0007669"/>
    <property type="project" value="TreeGrafter"/>
</dbReference>
<evidence type="ECO:0000256" key="8">
    <source>
        <dbReference type="NCBIfam" id="TIGR00188"/>
    </source>
</evidence>
<dbReference type="GO" id="GO:0042781">
    <property type="term" value="F:3'-tRNA processing endoribonuclease activity"/>
    <property type="evidence" value="ECO:0007669"/>
    <property type="project" value="TreeGrafter"/>
</dbReference>
<organism evidence="10 11">
    <name type="scientific">Candidatus Doudnabacteria bacterium RIFCSPHIGHO2_02_FULL_46_11</name>
    <dbReference type="NCBI Taxonomy" id="1817832"/>
    <lineage>
        <taxon>Bacteria</taxon>
        <taxon>Candidatus Doudnaibacteriota</taxon>
    </lineage>
</organism>
<dbReference type="InterPro" id="IPR020539">
    <property type="entry name" value="RNase_P_CS"/>
</dbReference>
<evidence type="ECO:0000256" key="6">
    <source>
        <dbReference type="ARBA" id="ARBA00022884"/>
    </source>
</evidence>
<keyword evidence="3 7" id="KW-0540">Nuclease</keyword>
<proteinExistence type="inferred from homology"/>
<comment type="similarity">
    <text evidence="7">Belongs to the RnpA family.</text>
</comment>
<sequence>MLAADNRLRKQNDFDRLYQTGRTISGPLFNVRWVNNGLADSRFGVVVSKNTAKLATRRNRIKRKVRAGLKGFLVGIKGGLDIVIIIKRPALDKEYTEIKEELGKIFKKARLLK</sequence>
<reference evidence="10 11" key="1">
    <citation type="journal article" date="2016" name="Nat. Commun.">
        <title>Thousands of microbial genomes shed light on interconnected biogeochemical processes in an aquifer system.</title>
        <authorList>
            <person name="Anantharaman K."/>
            <person name="Brown C.T."/>
            <person name="Hug L.A."/>
            <person name="Sharon I."/>
            <person name="Castelle C.J."/>
            <person name="Probst A.J."/>
            <person name="Thomas B.C."/>
            <person name="Singh A."/>
            <person name="Wilkins M.J."/>
            <person name="Karaoz U."/>
            <person name="Brodie E.L."/>
            <person name="Williams K.H."/>
            <person name="Hubbard S.S."/>
            <person name="Banfield J.F."/>
        </authorList>
    </citation>
    <scope>NUCLEOTIDE SEQUENCE [LARGE SCALE GENOMIC DNA]</scope>
</reference>
<dbReference type="STRING" id="1817832.A3J48_02705"/>
<keyword evidence="2 7" id="KW-0819">tRNA processing</keyword>
<dbReference type="GO" id="GO:0000049">
    <property type="term" value="F:tRNA binding"/>
    <property type="evidence" value="ECO:0007669"/>
    <property type="project" value="UniProtKB-UniRule"/>
</dbReference>
<dbReference type="PANTHER" id="PTHR33992">
    <property type="entry name" value="RIBONUCLEASE P PROTEIN COMPONENT"/>
    <property type="match status" value="1"/>
</dbReference>